<comment type="caution">
    <text evidence="2">The sequence shown here is derived from an EMBL/GenBank/DDBJ whole genome shotgun (WGS) entry which is preliminary data.</text>
</comment>
<feature type="transmembrane region" description="Helical" evidence="1">
    <location>
        <begin position="273"/>
        <end position="297"/>
    </location>
</feature>
<keyword evidence="1" id="KW-1133">Transmembrane helix</keyword>
<dbReference type="EMBL" id="JAKOGI010000128">
    <property type="protein sequence ID" value="KAJ8443035.1"/>
    <property type="molecule type" value="Genomic_DNA"/>
</dbReference>
<proteinExistence type="predicted"/>
<dbReference type="PANTHER" id="PTHR33710">
    <property type="entry name" value="BNAC02G09200D PROTEIN"/>
    <property type="match status" value="1"/>
</dbReference>
<keyword evidence="1" id="KW-0472">Membrane</keyword>
<gene>
    <name evidence="2" type="ORF">Cgig2_030238</name>
</gene>
<dbReference type="OrthoDB" id="1935929at2759"/>
<protein>
    <submittedName>
        <fullName evidence="2">Uncharacterized protein</fullName>
    </submittedName>
</protein>
<name>A0A9Q1KHG5_9CARY</name>
<dbReference type="Proteomes" id="UP001153076">
    <property type="component" value="Unassembled WGS sequence"/>
</dbReference>
<accession>A0A9Q1KHG5</accession>
<evidence type="ECO:0000313" key="3">
    <source>
        <dbReference type="Proteomes" id="UP001153076"/>
    </source>
</evidence>
<sequence length="302" mass="34537">MKFILASSFVTYIATQICCRSWEVTLMKSGLIMRRKEAQISLSTFLIFSMVSSCGLHKLEFNGYNFTWWNRREANQSIEERLDRLSAKNTHANVKLSDNLPILVKLNGNGCGTQCTKHGFKFENIWALDMDCEEVIKSAWNKENDVLMSYPWRKSLLLVPRLYLYGSRLPLDMFKRSRIYFLKHGDSNSKWFHSQALARRVASTITKLVNAEGNEQTENQAIEQIVVTYFHNLFSTPDPSELDEQNNLGVSSLNPTRFLVACSRPKISWVTPFWMLVWVTGLVLLGGASLVSAILYLRATDG</sequence>
<evidence type="ECO:0000256" key="1">
    <source>
        <dbReference type="SAM" id="Phobius"/>
    </source>
</evidence>
<organism evidence="2 3">
    <name type="scientific">Carnegiea gigantea</name>
    <dbReference type="NCBI Taxonomy" id="171969"/>
    <lineage>
        <taxon>Eukaryota</taxon>
        <taxon>Viridiplantae</taxon>
        <taxon>Streptophyta</taxon>
        <taxon>Embryophyta</taxon>
        <taxon>Tracheophyta</taxon>
        <taxon>Spermatophyta</taxon>
        <taxon>Magnoliopsida</taxon>
        <taxon>eudicotyledons</taxon>
        <taxon>Gunneridae</taxon>
        <taxon>Pentapetalae</taxon>
        <taxon>Caryophyllales</taxon>
        <taxon>Cactineae</taxon>
        <taxon>Cactaceae</taxon>
        <taxon>Cactoideae</taxon>
        <taxon>Echinocereeae</taxon>
        <taxon>Carnegiea</taxon>
    </lineage>
</organism>
<keyword evidence="3" id="KW-1185">Reference proteome</keyword>
<dbReference type="PANTHER" id="PTHR33710:SF62">
    <property type="entry name" value="DUF4283 DOMAIN PROTEIN"/>
    <property type="match status" value="1"/>
</dbReference>
<dbReference type="AlphaFoldDB" id="A0A9Q1KHG5"/>
<reference evidence="2" key="1">
    <citation type="submission" date="2022-04" db="EMBL/GenBank/DDBJ databases">
        <title>Carnegiea gigantea Genome sequencing and assembly v2.</title>
        <authorList>
            <person name="Copetti D."/>
            <person name="Sanderson M.J."/>
            <person name="Burquez A."/>
            <person name="Wojciechowski M.F."/>
        </authorList>
    </citation>
    <scope>NUCLEOTIDE SEQUENCE</scope>
    <source>
        <strain evidence="2">SGP5-SGP5p</strain>
        <tissue evidence="2">Aerial part</tissue>
    </source>
</reference>
<evidence type="ECO:0000313" key="2">
    <source>
        <dbReference type="EMBL" id="KAJ8443035.1"/>
    </source>
</evidence>
<keyword evidence="1" id="KW-0812">Transmembrane</keyword>